<dbReference type="AlphaFoldDB" id="A0AAU9W8R0"/>
<dbReference type="PANTHER" id="PTHR14286:SF2">
    <property type="entry name" value="CENTROSOMAL PROTEIN 15 KDA"/>
    <property type="match status" value="1"/>
</dbReference>
<dbReference type="InterPro" id="IPR028006">
    <property type="entry name" value="CEP15-like"/>
</dbReference>
<accession>A0AAU9W8R0</accession>
<sequence>MEEESNLAKWLAREAHLSHKHEEILAKREMLLAENESRMSSQQKKLQLTTHDFQRTKARNEQLVQELEALQSGLGKKATMCSSNAQFISLQESYWKMVKQEYPQWIARNEACNSKEQKERQ</sequence>
<dbReference type="EMBL" id="CALNXJ010000009">
    <property type="protein sequence ID" value="CAH3103179.1"/>
    <property type="molecule type" value="Genomic_DNA"/>
</dbReference>
<dbReference type="PANTHER" id="PTHR14286">
    <property type="entry name" value="GENE, 49355-RELATED"/>
    <property type="match status" value="1"/>
</dbReference>
<dbReference type="Proteomes" id="UP001159428">
    <property type="component" value="Unassembled WGS sequence"/>
</dbReference>
<dbReference type="Pfam" id="PF15134">
    <property type="entry name" value="CEP15-like"/>
    <property type="match status" value="1"/>
</dbReference>
<comment type="caution">
    <text evidence="1">The sequence shown here is derived from an EMBL/GenBank/DDBJ whole genome shotgun (WGS) entry which is preliminary data.</text>
</comment>
<evidence type="ECO:0000313" key="1">
    <source>
        <dbReference type="EMBL" id="CAH3103179.1"/>
    </source>
</evidence>
<proteinExistence type="predicted"/>
<evidence type="ECO:0000313" key="2">
    <source>
        <dbReference type="Proteomes" id="UP001159428"/>
    </source>
</evidence>
<protein>
    <submittedName>
        <fullName evidence="1">Uncharacterized protein</fullName>
    </submittedName>
</protein>
<gene>
    <name evidence="1" type="ORF">PMEA_00035240</name>
</gene>
<reference evidence="1 2" key="1">
    <citation type="submission" date="2022-05" db="EMBL/GenBank/DDBJ databases">
        <authorList>
            <consortium name="Genoscope - CEA"/>
            <person name="William W."/>
        </authorList>
    </citation>
    <scope>NUCLEOTIDE SEQUENCE [LARGE SCALE GENOMIC DNA]</scope>
</reference>
<keyword evidence="2" id="KW-1185">Reference proteome</keyword>
<name>A0AAU9W8R0_9CNID</name>
<organism evidence="1 2">
    <name type="scientific">Pocillopora meandrina</name>
    <dbReference type="NCBI Taxonomy" id="46732"/>
    <lineage>
        <taxon>Eukaryota</taxon>
        <taxon>Metazoa</taxon>
        <taxon>Cnidaria</taxon>
        <taxon>Anthozoa</taxon>
        <taxon>Hexacorallia</taxon>
        <taxon>Scleractinia</taxon>
        <taxon>Astrocoeniina</taxon>
        <taxon>Pocilloporidae</taxon>
        <taxon>Pocillopora</taxon>
    </lineage>
</organism>